<proteinExistence type="predicted"/>
<evidence type="ECO:0000313" key="4">
    <source>
        <dbReference type="Proteomes" id="UP001597216"/>
    </source>
</evidence>
<feature type="domain" description="Recombinase" evidence="2">
    <location>
        <begin position="194"/>
        <end position="317"/>
    </location>
</feature>
<dbReference type="InterPro" id="IPR038109">
    <property type="entry name" value="DNA_bind_recomb_sf"/>
</dbReference>
<dbReference type="PANTHER" id="PTHR30461:SF23">
    <property type="entry name" value="DNA RECOMBINASE-RELATED"/>
    <property type="match status" value="1"/>
</dbReference>
<dbReference type="InterPro" id="IPR050639">
    <property type="entry name" value="SSR_resolvase"/>
</dbReference>
<dbReference type="PROSITE" id="PS51736">
    <property type="entry name" value="RECOMBINASES_3"/>
    <property type="match status" value="1"/>
</dbReference>
<accession>A0ABW3T0C5</accession>
<sequence length="468" mass="51887">MFSTRMSRKERVRAAQYLRMSTEHQRYSTENQAAAIAAFARRSGFDVVKTYADHGVSGLKLSNRAGLKQLLADVMAGQSGFDVVLVYDVSRWGRFQNPDQSAHYEFLCAEAGVSVIYCAEPFENDGSLGSTLVKSLKRAMAAEYSRELSTKVAAAKRRIASKGFWVGSRPGYGLRRRIVDEQGRTVADCEEGQRKAFQGCRTILVHGPDDELAVIRRIFKLYVITGMTKVAIVERLNAEEIPADRGLKWTMARLNQVLHNPKYVGDLVSGRKQVRLGGAPTPTAPETWVRATGALPPIIERRYFDAAQRLAFGRSRRRSDAELLEDLRDIFEAHGAISTSLIQAWPNAASVTCYVKRFGSLSDAAARIGGKSVVWTHRKYEGLDRDQVLARLARILVREGRLNGKLIDADPSLPSASAVGQRFGSLLNAYKTLGYEVSNSPRQSSPILVAKRQAMAQRAESWAMRATN</sequence>
<dbReference type="Pfam" id="PF07508">
    <property type="entry name" value="Recombinase"/>
    <property type="match status" value="1"/>
</dbReference>
<feature type="domain" description="Resolvase/invertase-type recombinase catalytic" evidence="1">
    <location>
        <begin position="13"/>
        <end position="163"/>
    </location>
</feature>
<dbReference type="EMBL" id="JBHTLQ010000001">
    <property type="protein sequence ID" value="MFD1189095.1"/>
    <property type="molecule type" value="Genomic_DNA"/>
</dbReference>
<dbReference type="InterPro" id="IPR006119">
    <property type="entry name" value="Resolv_N"/>
</dbReference>
<evidence type="ECO:0000313" key="3">
    <source>
        <dbReference type="EMBL" id="MFD1189095.1"/>
    </source>
</evidence>
<dbReference type="Gene3D" id="3.40.50.1390">
    <property type="entry name" value="Resolvase, N-terminal catalytic domain"/>
    <property type="match status" value="1"/>
</dbReference>
<evidence type="ECO:0000259" key="2">
    <source>
        <dbReference type="PROSITE" id="PS51737"/>
    </source>
</evidence>
<dbReference type="InterPro" id="IPR011109">
    <property type="entry name" value="DNA_bind_recombinase_dom"/>
</dbReference>
<dbReference type="PANTHER" id="PTHR30461">
    <property type="entry name" value="DNA-INVERTASE FROM LAMBDOID PROPHAGE"/>
    <property type="match status" value="1"/>
</dbReference>
<dbReference type="SMART" id="SM00857">
    <property type="entry name" value="Resolvase"/>
    <property type="match status" value="1"/>
</dbReference>
<protein>
    <submittedName>
        <fullName evidence="3">Recombinase family protein</fullName>
    </submittedName>
</protein>
<dbReference type="Pfam" id="PF00239">
    <property type="entry name" value="Resolvase"/>
    <property type="match status" value="1"/>
</dbReference>
<gene>
    <name evidence="3" type="ORF">ACFQ27_00765</name>
</gene>
<evidence type="ECO:0000259" key="1">
    <source>
        <dbReference type="PROSITE" id="PS51736"/>
    </source>
</evidence>
<dbReference type="CDD" id="cd00338">
    <property type="entry name" value="Ser_Recombinase"/>
    <property type="match status" value="1"/>
</dbReference>
<dbReference type="SUPFAM" id="SSF53041">
    <property type="entry name" value="Resolvase-like"/>
    <property type="match status" value="1"/>
</dbReference>
<dbReference type="Gene3D" id="3.90.1750.20">
    <property type="entry name" value="Putative Large Serine Recombinase, Chain B, Domain 2"/>
    <property type="match status" value="1"/>
</dbReference>
<comment type="caution">
    <text evidence="3">The sequence shown here is derived from an EMBL/GenBank/DDBJ whole genome shotgun (WGS) entry which is preliminary data.</text>
</comment>
<dbReference type="RefSeq" id="WP_377352021.1">
    <property type="nucleotide sequence ID" value="NZ_JBHTLQ010000001.1"/>
</dbReference>
<organism evidence="3 4">
    <name type="scientific">Phenylobacterium conjunctum</name>
    <dbReference type="NCBI Taxonomy" id="1298959"/>
    <lineage>
        <taxon>Bacteria</taxon>
        <taxon>Pseudomonadati</taxon>
        <taxon>Pseudomonadota</taxon>
        <taxon>Alphaproteobacteria</taxon>
        <taxon>Caulobacterales</taxon>
        <taxon>Caulobacteraceae</taxon>
        <taxon>Phenylobacterium</taxon>
    </lineage>
</organism>
<dbReference type="PROSITE" id="PS51737">
    <property type="entry name" value="RECOMBINASE_DNA_BIND"/>
    <property type="match status" value="1"/>
</dbReference>
<name>A0ABW3T0C5_9CAUL</name>
<dbReference type="Proteomes" id="UP001597216">
    <property type="component" value="Unassembled WGS sequence"/>
</dbReference>
<dbReference type="InterPro" id="IPR036162">
    <property type="entry name" value="Resolvase-like_N_sf"/>
</dbReference>
<reference evidence="4" key="1">
    <citation type="journal article" date="2019" name="Int. J. Syst. Evol. Microbiol.">
        <title>The Global Catalogue of Microorganisms (GCM) 10K type strain sequencing project: providing services to taxonomists for standard genome sequencing and annotation.</title>
        <authorList>
            <consortium name="The Broad Institute Genomics Platform"/>
            <consortium name="The Broad Institute Genome Sequencing Center for Infectious Disease"/>
            <person name="Wu L."/>
            <person name="Ma J."/>
        </authorList>
    </citation>
    <scope>NUCLEOTIDE SEQUENCE [LARGE SCALE GENOMIC DNA]</scope>
    <source>
        <strain evidence="4">CCUG 55074</strain>
    </source>
</reference>
<keyword evidence="4" id="KW-1185">Reference proteome</keyword>